<reference evidence="3 4" key="1">
    <citation type="journal article" date="2017" name="Nat. Commun.">
        <title>In situ click chemistry generation of cyclooxygenase-2 inhibitors.</title>
        <authorList>
            <person name="Bhardwaj A."/>
            <person name="Kaur J."/>
            <person name="Wuest M."/>
            <person name="Wuest F."/>
        </authorList>
    </citation>
    <scope>NUCLEOTIDE SEQUENCE [LARGE SCALE GENOMIC DNA]</scope>
    <source>
        <strain evidence="3">S2_018_000_R2_106</strain>
    </source>
</reference>
<dbReference type="Pfam" id="PF06325">
    <property type="entry name" value="PrmA"/>
    <property type="match status" value="1"/>
</dbReference>
<organism evidence="3 4">
    <name type="scientific">Blastochloris viridis</name>
    <name type="common">Rhodopseudomonas viridis</name>
    <dbReference type="NCBI Taxonomy" id="1079"/>
    <lineage>
        <taxon>Bacteria</taxon>
        <taxon>Pseudomonadati</taxon>
        <taxon>Pseudomonadota</taxon>
        <taxon>Alphaproteobacteria</taxon>
        <taxon>Hyphomicrobiales</taxon>
        <taxon>Blastochloridaceae</taxon>
        <taxon>Blastochloris</taxon>
    </lineage>
</organism>
<proteinExistence type="predicted"/>
<evidence type="ECO:0000256" key="1">
    <source>
        <dbReference type="ARBA" id="ARBA00022603"/>
    </source>
</evidence>
<name>A0A6N4R9S3_BLAVI</name>
<keyword evidence="2 3" id="KW-0808">Transferase</keyword>
<evidence type="ECO:0000313" key="3">
    <source>
        <dbReference type="EMBL" id="TKW61761.1"/>
    </source>
</evidence>
<gene>
    <name evidence="3" type="ORF">DI628_03830</name>
</gene>
<dbReference type="PANTHER" id="PTHR43648:SF1">
    <property type="entry name" value="ELECTRON TRANSFER FLAVOPROTEIN BETA SUBUNIT LYSINE METHYLTRANSFERASE"/>
    <property type="match status" value="1"/>
</dbReference>
<accession>A0A6N4R9S3</accession>
<dbReference type="EMBL" id="VAFM01000001">
    <property type="protein sequence ID" value="TKW61761.1"/>
    <property type="molecule type" value="Genomic_DNA"/>
</dbReference>
<sequence length="281" mass="30232">MSTLLSATLSAPRSLADSLLELTDTLPGLSLDVGEDTTNTDNYRYTFFLSPKAKTELLSALGGIVNVSPTFDDVDTSIDYIAKNRELFPPLIIGPYFIARNDEDAPADLIKLDIMPNRAFGSGEHATTTGCLLGYMHLMGQRDTPFATGLDFGAGSGILAIAAAKRDGTPFTCIDNDAPSVEINIQNGQLNGVADKLTCFEGDVPPADTQFEIVFANILLQPLLELSQPLAACTAKGGSLILSGFTTDQAKQIEACYSQLGLKKVWQHEHAHWVAQVWQHA</sequence>
<dbReference type="Gene3D" id="3.40.50.150">
    <property type="entry name" value="Vaccinia Virus protein VP39"/>
    <property type="match status" value="1"/>
</dbReference>
<dbReference type="Proteomes" id="UP000320948">
    <property type="component" value="Unassembled WGS sequence"/>
</dbReference>
<dbReference type="GO" id="GO:0032259">
    <property type="term" value="P:methylation"/>
    <property type="evidence" value="ECO:0007669"/>
    <property type="project" value="UniProtKB-KW"/>
</dbReference>
<protein>
    <submittedName>
        <fullName evidence="3">Methyltransferase</fullName>
    </submittedName>
</protein>
<dbReference type="SUPFAM" id="SSF53335">
    <property type="entry name" value="S-adenosyl-L-methionine-dependent methyltransferases"/>
    <property type="match status" value="1"/>
</dbReference>
<comment type="caution">
    <text evidence="3">The sequence shown here is derived from an EMBL/GenBank/DDBJ whole genome shotgun (WGS) entry which is preliminary data.</text>
</comment>
<dbReference type="AlphaFoldDB" id="A0A6N4R9S3"/>
<evidence type="ECO:0000256" key="2">
    <source>
        <dbReference type="ARBA" id="ARBA00022679"/>
    </source>
</evidence>
<dbReference type="GO" id="GO:0008276">
    <property type="term" value="F:protein methyltransferase activity"/>
    <property type="evidence" value="ECO:0007669"/>
    <property type="project" value="TreeGrafter"/>
</dbReference>
<dbReference type="InterPro" id="IPR029063">
    <property type="entry name" value="SAM-dependent_MTases_sf"/>
</dbReference>
<keyword evidence="1 3" id="KW-0489">Methyltransferase</keyword>
<dbReference type="CDD" id="cd02440">
    <property type="entry name" value="AdoMet_MTases"/>
    <property type="match status" value="1"/>
</dbReference>
<dbReference type="InterPro" id="IPR050078">
    <property type="entry name" value="Ribosomal_L11_MeTrfase_PrmA"/>
</dbReference>
<dbReference type="PANTHER" id="PTHR43648">
    <property type="entry name" value="ELECTRON TRANSFER FLAVOPROTEIN BETA SUBUNIT LYSINE METHYLTRANSFERASE"/>
    <property type="match status" value="1"/>
</dbReference>
<evidence type="ECO:0000313" key="4">
    <source>
        <dbReference type="Proteomes" id="UP000320948"/>
    </source>
</evidence>